<keyword evidence="4" id="KW-1185">Reference proteome</keyword>
<feature type="region of interest" description="Disordered" evidence="1">
    <location>
        <begin position="107"/>
        <end position="196"/>
    </location>
</feature>
<proteinExistence type="predicted"/>
<feature type="domain" description="Reverse transcriptase Ty1/copia-type" evidence="2">
    <location>
        <begin position="342"/>
        <end position="596"/>
    </location>
</feature>
<dbReference type="AlphaFoldDB" id="K0KT10"/>
<dbReference type="InterPro" id="IPR013103">
    <property type="entry name" value="RVT_2"/>
</dbReference>
<keyword evidence="3" id="KW-0378">Hydrolase</keyword>
<dbReference type="PANTHER" id="PTHR11439">
    <property type="entry name" value="GAG-POL-RELATED RETROTRANSPOSON"/>
    <property type="match status" value="1"/>
</dbReference>
<dbReference type="EMBL" id="CAIF01000132">
    <property type="protein sequence ID" value="CCH44514.1"/>
    <property type="molecule type" value="Genomic_DNA"/>
</dbReference>
<feature type="region of interest" description="Disordered" evidence="1">
    <location>
        <begin position="1"/>
        <end position="38"/>
    </location>
</feature>
<dbReference type="InParanoid" id="K0KT10"/>
<comment type="caution">
    <text evidence="3">The sequence shown here is derived from an EMBL/GenBank/DDBJ whole genome shotgun (WGS) entry which is preliminary data.</text>
</comment>
<evidence type="ECO:0000313" key="4">
    <source>
        <dbReference type="Proteomes" id="UP000009328"/>
    </source>
</evidence>
<feature type="compositionally biased region" description="Low complexity" evidence="1">
    <location>
        <begin position="118"/>
        <end position="127"/>
    </location>
</feature>
<feature type="compositionally biased region" description="Polar residues" evidence="1">
    <location>
        <begin position="131"/>
        <end position="154"/>
    </location>
</feature>
<gene>
    <name evidence="3" type="ORF">BN7_4079</name>
</gene>
<evidence type="ECO:0000256" key="1">
    <source>
        <dbReference type="SAM" id="MobiDB-lite"/>
    </source>
</evidence>
<feature type="compositionally biased region" description="Acidic residues" evidence="1">
    <location>
        <begin position="1"/>
        <end position="25"/>
    </location>
</feature>
<reference evidence="3 4" key="1">
    <citation type="journal article" date="2012" name="Eukaryot. Cell">
        <title>Draft genome sequence of Wickerhamomyces ciferrii NRRL Y-1031 F-60-10.</title>
        <authorList>
            <person name="Schneider J."/>
            <person name="Andrea H."/>
            <person name="Blom J."/>
            <person name="Jaenicke S."/>
            <person name="Ruckert C."/>
            <person name="Schorsch C."/>
            <person name="Szczepanowski R."/>
            <person name="Farwick M."/>
            <person name="Goesmann A."/>
            <person name="Puhler A."/>
            <person name="Schaffer S."/>
            <person name="Tauch A."/>
            <person name="Kohler T."/>
            <person name="Brinkrolf K."/>
        </authorList>
    </citation>
    <scope>NUCLEOTIDE SEQUENCE [LARGE SCALE GENOMIC DNA]</scope>
    <source>
        <strain evidence="4">ATCC 14091 / BCRC 22168 / CBS 111 / JCM 3599 / NBRC 0793 / NRRL Y-1031 F-60-10</strain>
    </source>
</reference>
<dbReference type="PANTHER" id="PTHR11439:SF467">
    <property type="entry name" value="INTEGRASE CATALYTIC DOMAIN-CONTAINING PROTEIN"/>
    <property type="match status" value="1"/>
</dbReference>
<dbReference type="FunCoup" id="K0KT10">
    <property type="interactions" value="664"/>
</dbReference>
<name>K0KT10_WICCF</name>
<dbReference type="CDD" id="cd09272">
    <property type="entry name" value="RNase_HI_RT_Ty1"/>
    <property type="match status" value="1"/>
</dbReference>
<organism evidence="3 4">
    <name type="scientific">Wickerhamomyces ciferrii (strain ATCC 14091 / BCRC 22168 / CBS 111 / JCM 3599 / NBRC 0793 / NRRL Y-1031 F-60-10)</name>
    <name type="common">Yeast</name>
    <name type="synonym">Pichia ciferrii</name>
    <dbReference type="NCBI Taxonomy" id="1206466"/>
    <lineage>
        <taxon>Eukaryota</taxon>
        <taxon>Fungi</taxon>
        <taxon>Dikarya</taxon>
        <taxon>Ascomycota</taxon>
        <taxon>Saccharomycotina</taxon>
        <taxon>Saccharomycetes</taxon>
        <taxon>Phaffomycetales</taxon>
        <taxon>Wickerhamomycetaceae</taxon>
        <taxon>Wickerhamomyces</taxon>
    </lineage>
</organism>
<accession>K0KT10</accession>
<dbReference type="Pfam" id="PF07727">
    <property type="entry name" value="RVT_2"/>
    <property type="match status" value="1"/>
</dbReference>
<protein>
    <submittedName>
        <fullName evidence="3">Transposon Ty1-A Gag-Pol polyprotein</fullName>
        <ecNumber evidence="3">3.1.26.4</ecNumber>
    </submittedName>
</protein>
<sequence length="844" mass="96491">MGLVDEDDKDDENSISENKNDDDELFEKNNKDSYWDPPAELVENELNSQMAQSHPDGIHELNESNDMNMDHQVSQHDFNNKTLDNSNQDKMFVDKDIDVTAKDLNDVDNNKVEDDDVNNVNDIPSNDESVKNVSTQNPVSNTTSNAADINNSAPDSHDKDDNIGSNIFGIDQTSNISDETNGETKKTTNLDADGDVQMIDDTLESNDVDDSAQSQVTHDSDKNIKNGQDIFIDLDRADVGIIDGKVLNDFQTSEFATAKTQTPKINKRPFEDIISKSNKSMETLVKRKKPIESDKVINNLNKFLKSPEKVKWLAAIYNELYELLQYYTFEETLVDEKDIKNKKINIIPTTWRLNKKLNIDNSIKFKARLCARGDLESINENDNCYSPTLSSDVLRSSINYAIQNDLKLSQHDISNAFVSSPINNDNSFIYIPQFYHQFKKQDADHYDPISIPEGKRLVLKLRKSLYGLRSSGRNFYYHLRDILINKLGLKADIEVPCVYKKFNENNELVGILLTFVDDLILFSKSDQVYQEIVEGLGKEVKLKTIDPVIQGNIQTRKILGIEIEESFQNGERVSIKLHQKRYTEDLIKKFLNEDAKVKPSPPTEYIDNTSYKAEKDPDYDRKVNTVRQIMGSILFLSTNTRPDITFSINYATKFQLTPSNAVFNFLNRLLCYLKGSTEKGLIFSKKEEKDTQITTFVDASHSSDEQFKSTFGIVSFIDGTPISWSSEGGSITTFSPAESEVIAFSNAVKNDLWLRRMVEFMTNQELSPTKIITDSTAAINMILSDDFNKKNRHLNIRLSYCRQFERDNYYNIQYIETRNQLADIMTKPLKRPQFEHLAKELVKN</sequence>
<dbReference type="STRING" id="1206466.K0KT10"/>
<evidence type="ECO:0000313" key="3">
    <source>
        <dbReference type="EMBL" id="CCH44514.1"/>
    </source>
</evidence>
<dbReference type="HOGENOM" id="CLU_338372_0_0_1"/>
<dbReference type="eggNOG" id="KOG0017">
    <property type="taxonomic scope" value="Eukaryota"/>
</dbReference>
<evidence type="ECO:0000259" key="2">
    <source>
        <dbReference type="Pfam" id="PF07727"/>
    </source>
</evidence>
<dbReference type="EC" id="3.1.26.4" evidence="3"/>
<dbReference type="Proteomes" id="UP000009328">
    <property type="component" value="Unassembled WGS sequence"/>
</dbReference>
<dbReference type="GO" id="GO:0004523">
    <property type="term" value="F:RNA-DNA hybrid ribonuclease activity"/>
    <property type="evidence" value="ECO:0007669"/>
    <property type="project" value="UniProtKB-EC"/>
</dbReference>